<reference evidence="2" key="2">
    <citation type="submission" date="2020-05" db="UniProtKB">
        <authorList>
            <consortium name="EnsemblMetazoa"/>
        </authorList>
    </citation>
    <scope>IDENTIFICATION</scope>
    <source>
        <strain evidence="2">IAEA</strain>
    </source>
</reference>
<evidence type="ECO:0000256" key="1">
    <source>
        <dbReference type="SAM" id="Phobius"/>
    </source>
</evidence>
<keyword evidence="3" id="KW-1185">Reference proteome</keyword>
<organism evidence="2 3">
    <name type="scientific">Glossina palpalis gambiensis</name>
    <dbReference type="NCBI Taxonomy" id="67801"/>
    <lineage>
        <taxon>Eukaryota</taxon>
        <taxon>Metazoa</taxon>
        <taxon>Ecdysozoa</taxon>
        <taxon>Arthropoda</taxon>
        <taxon>Hexapoda</taxon>
        <taxon>Insecta</taxon>
        <taxon>Pterygota</taxon>
        <taxon>Neoptera</taxon>
        <taxon>Endopterygota</taxon>
        <taxon>Diptera</taxon>
        <taxon>Brachycera</taxon>
        <taxon>Muscomorpha</taxon>
        <taxon>Hippoboscoidea</taxon>
        <taxon>Glossinidae</taxon>
        <taxon>Glossina</taxon>
    </lineage>
</organism>
<accession>A0A1B0AME7</accession>
<sequence>MSKNALHNAFNVTADNLSAHDNHKCTNATSCSYKLYSGMSLFTYALCMRIRINWEKTLSRLTIGYMSLITSLSIYLIISKIYN</sequence>
<dbReference type="AlphaFoldDB" id="A0A1B0AME7"/>
<name>A0A1B0AME7_9MUSC</name>
<dbReference type="EMBL" id="JXJN01000396">
    <property type="status" value="NOT_ANNOTATED_CDS"/>
    <property type="molecule type" value="Genomic_DNA"/>
</dbReference>
<dbReference type="EnsemblMetazoa" id="GPPI001747-RA">
    <property type="protein sequence ID" value="GPPI001747-PA"/>
    <property type="gene ID" value="GPPI001747"/>
</dbReference>
<dbReference type="VEuPathDB" id="VectorBase:GPPI001747"/>
<dbReference type="Proteomes" id="UP000092460">
    <property type="component" value="Unassembled WGS sequence"/>
</dbReference>
<keyword evidence="1" id="KW-0472">Membrane</keyword>
<protein>
    <submittedName>
        <fullName evidence="2">Uncharacterized protein</fullName>
    </submittedName>
</protein>
<reference evidence="3" key="1">
    <citation type="submission" date="2015-01" db="EMBL/GenBank/DDBJ databases">
        <authorList>
            <person name="Aksoy S."/>
            <person name="Warren W."/>
            <person name="Wilson R.K."/>
        </authorList>
    </citation>
    <scope>NUCLEOTIDE SEQUENCE [LARGE SCALE GENOMIC DNA]</scope>
    <source>
        <strain evidence="3">IAEA</strain>
    </source>
</reference>
<evidence type="ECO:0000313" key="2">
    <source>
        <dbReference type="EnsemblMetazoa" id="GPPI001747-PA"/>
    </source>
</evidence>
<evidence type="ECO:0000313" key="3">
    <source>
        <dbReference type="Proteomes" id="UP000092460"/>
    </source>
</evidence>
<keyword evidence="1" id="KW-0812">Transmembrane</keyword>
<proteinExistence type="predicted"/>
<keyword evidence="1" id="KW-1133">Transmembrane helix</keyword>
<feature type="transmembrane region" description="Helical" evidence="1">
    <location>
        <begin position="58"/>
        <end position="78"/>
    </location>
</feature>